<keyword evidence="2" id="KW-0472">Membrane</keyword>
<reference evidence="3 4" key="1">
    <citation type="journal article" date="2022" name="bioRxiv">
        <title>Genomics of Preaxostyla Flagellates Illuminates Evolutionary Transitions and the Path Towards Mitochondrial Loss.</title>
        <authorList>
            <person name="Novak L.V.F."/>
            <person name="Treitli S.C."/>
            <person name="Pyrih J."/>
            <person name="Halakuc P."/>
            <person name="Pipaliya S.V."/>
            <person name="Vacek V."/>
            <person name="Brzon O."/>
            <person name="Soukal P."/>
            <person name="Eme L."/>
            <person name="Dacks J.B."/>
            <person name="Karnkowska A."/>
            <person name="Elias M."/>
            <person name="Hampl V."/>
        </authorList>
    </citation>
    <scope>NUCLEOTIDE SEQUENCE [LARGE SCALE GENOMIC DNA]</scope>
    <source>
        <strain evidence="3">NAU3</strain>
        <tissue evidence="3">Gut</tissue>
    </source>
</reference>
<feature type="region of interest" description="Disordered" evidence="1">
    <location>
        <begin position="1"/>
        <end position="39"/>
    </location>
</feature>
<keyword evidence="2" id="KW-0812">Transmembrane</keyword>
<evidence type="ECO:0000256" key="2">
    <source>
        <dbReference type="SAM" id="Phobius"/>
    </source>
</evidence>
<feature type="transmembrane region" description="Helical" evidence="2">
    <location>
        <begin position="113"/>
        <end position="135"/>
    </location>
</feature>
<feature type="region of interest" description="Disordered" evidence="1">
    <location>
        <begin position="71"/>
        <end position="102"/>
    </location>
</feature>
<name>A0ABQ9Y4L1_9EUKA</name>
<dbReference type="Proteomes" id="UP001281761">
    <property type="component" value="Unassembled WGS sequence"/>
</dbReference>
<comment type="caution">
    <text evidence="3">The sequence shown here is derived from an EMBL/GenBank/DDBJ whole genome shotgun (WGS) entry which is preliminary data.</text>
</comment>
<organism evidence="3 4">
    <name type="scientific">Blattamonas nauphoetae</name>
    <dbReference type="NCBI Taxonomy" id="2049346"/>
    <lineage>
        <taxon>Eukaryota</taxon>
        <taxon>Metamonada</taxon>
        <taxon>Preaxostyla</taxon>
        <taxon>Oxymonadida</taxon>
        <taxon>Blattamonas</taxon>
    </lineage>
</organism>
<feature type="compositionally biased region" description="Polar residues" evidence="1">
    <location>
        <begin position="71"/>
        <end position="81"/>
    </location>
</feature>
<accession>A0ABQ9Y4L1</accession>
<keyword evidence="2" id="KW-1133">Transmembrane helix</keyword>
<evidence type="ECO:0000256" key="1">
    <source>
        <dbReference type="SAM" id="MobiDB-lite"/>
    </source>
</evidence>
<dbReference type="EMBL" id="JARBJD010000036">
    <property type="protein sequence ID" value="KAK2958666.1"/>
    <property type="molecule type" value="Genomic_DNA"/>
</dbReference>
<evidence type="ECO:0000313" key="3">
    <source>
        <dbReference type="EMBL" id="KAK2958666.1"/>
    </source>
</evidence>
<gene>
    <name evidence="3" type="ORF">BLNAU_6435</name>
</gene>
<proteinExistence type="predicted"/>
<feature type="compositionally biased region" description="Polar residues" evidence="1">
    <location>
        <begin position="16"/>
        <end position="39"/>
    </location>
</feature>
<sequence>MGLRSCHSLRQKPKNHPQTPAQPIHSSNPPKCVETSNFRPLSPVEAFERTSLKEKPSKSFEDMDASVTETMSRISGQSRLSSVAGGGTATKPKKKKNRRAGSVLSLDEDRKKLLPVFIPILMKSSLLIGGAIIAIASDRVLSPFQTLQSSTHAAFLSTSVITLNIGLLIPITFTMNSLVDEAGEHLVLMIP</sequence>
<protein>
    <submittedName>
        <fullName evidence="3">Uncharacterized protein</fullName>
    </submittedName>
</protein>
<feature type="transmembrane region" description="Helical" evidence="2">
    <location>
        <begin position="155"/>
        <end position="179"/>
    </location>
</feature>
<keyword evidence="4" id="KW-1185">Reference proteome</keyword>
<evidence type="ECO:0000313" key="4">
    <source>
        <dbReference type="Proteomes" id="UP001281761"/>
    </source>
</evidence>